<gene>
    <name evidence="3" type="primary">LOC101500685</name>
</gene>
<dbReference type="PANTHER" id="PTHR34661:SF1">
    <property type="entry name" value="INCREASED DNA METHYLATION 3"/>
    <property type="match status" value="1"/>
</dbReference>
<dbReference type="RefSeq" id="XP_073221519.1">
    <property type="nucleotide sequence ID" value="XM_073365418.1"/>
</dbReference>
<dbReference type="GeneID" id="101500685"/>
<feature type="region of interest" description="Disordered" evidence="1">
    <location>
        <begin position="232"/>
        <end position="252"/>
    </location>
</feature>
<dbReference type="GO" id="GO:0005634">
    <property type="term" value="C:nucleus"/>
    <property type="evidence" value="ECO:0007669"/>
    <property type="project" value="TreeGrafter"/>
</dbReference>
<evidence type="ECO:0000256" key="1">
    <source>
        <dbReference type="SAM" id="MobiDB-lite"/>
    </source>
</evidence>
<dbReference type="RefSeq" id="XP_004487661.1">
    <property type="nucleotide sequence ID" value="XM_004487604.3"/>
</dbReference>
<keyword evidence="2" id="KW-1185">Reference proteome</keyword>
<dbReference type="PaxDb" id="3827-XP_004487660.1"/>
<feature type="compositionally biased region" description="Basic and acidic residues" evidence="1">
    <location>
        <begin position="237"/>
        <end position="250"/>
    </location>
</feature>
<dbReference type="STRING" id="3827.A0A1S2XFU2"/>
<dbReference type="PANTHER" id="PTHR34661">
    <property type="entry name" value="INCREASED DNA METHYLATION 3"/>
    <property type="match status" value="1"/>
</dbReference>
<dbReference type="KEGG" id="cam:101500685"/>
<dbReference type="Proteomes" id="UP000087171">
    <property type="component" value="Chromosome Ca1"/>
</dbReference>
<dbReference type="OrthoDB" id="1211981at2759"/>
<dbReference type="AlphaFoldDB" id="A0A1S2XFU2"/>
<proteinExistence type="predicted"/>
<protein>
    <submittedName>
        <fullName evidence="3">Increased DNA methylation 3</fullName>
    </submittedName>
</protein>
<evidence type="ECO:0000313" key="3">
    <source>
        <dbReference type="RefSeq" id="XP_004487661.1"/>
    </source>
</evidence>
<dbReference type="CDD" id="cd06464">
    <property type="entry name" value="ACD_sHsps-like"/>
    <property type="match status" value="1"/>
</dbReference>
<dbReference type="FunFam" id="2.60.40.790:FF:000049">
    <property type="entry name" value="Increased DNA methylation 3"/>
    <property type="match status" value="1"/>
</dbReference>
<reference evidence="3" key="2">
    <citation type="submission" date="2025-08" db="UniProtKB">
        <authorList>
            <consortium name="RefSeq"/>
        </authorList>
    </citation>
    <scope>IDENTIFICATION</scope>
    <source>
        <tissue evidence="3">Etiolated seedlings</tissue>
    </source>
</reference>
<organism evidence="2 3">
    <name type="scientific">Cicer arietinum</name>
    <name type="common">Chickpea</name>
    <name type="synonym">Garbanzo</name>
    <dbReference type="NCBI Taxonomy" id="3827"/>
    <lineage>
        <taxon>Eukaryota</taxon>
        <taxon>Viridiplantae</taxon>
        <taxon>Streptophyta</taxon>
        <taxon>Embryophyta</taxon>
        <taxon>Tracheophyta</taxon>
        <taxon>Spermatophyta</taxon>
        <taxon>Magnoliopsida</taxon>
        <taxon>eudicotyledons</taxon>
        <taxon>Gunneridae</taxon>
        <taxon>Pentapetalae</taxon>
        <taxon>rosids</taxon>
        <taxon>fabids</taxon>
        <taxon>Fabales</taxon>
        <taxon>Fabaceae</taxon>
        <taxon>Papilionoideae</taxon>
        <taxon>50 kb inversion clade</taxon>
        <taxon>NPAAA clade</taxon>
        <taxon>Hologalegina</taxon>
        <taxon>IRL clade</taxon>
        <taxon>Cicereae</taxon>
        <taxon>Cicer</taxon>
    </lineage>
</organism>
<accession>A0A1S2XFU2</accession>
<sequence>MDMKGNLYYKRKSHTTKPVSNTVISDRKFLIDFIIKNYLGPDVNSDNPRCSSHQRLISGLQPYSLNDLGSSYVTVSLLEKLYYYLLRNALPNLILDLNMFHMYLKGNLYLPNSEFSEGSQQFTTVFPLELHQQIWYPDSFRIVKGVVLIDNPVLSSCVKEEDLNRFRLLTGVDSFKLDVSECLCVRIQPPLSDSDCVGKLSEESIPNEGCGLEKFRQECKRKYVDDGDTSSMPEFPHIVDGDPSSDKTCESDGPSMMSLIPIPDIDDYVQDSSVVLTGTAKRGILGPSVGVVDIGISKVAYLFRVSLPGVKREFNEFSCDIESDGRVEIKGMLSGGITIAKQSRIFQMKTQQLCSPGPFTLSFSLPGPVDPRLFAPNFRSDGIFEGVVIKI</sequence>
<dbReference type="InterPro" id="IPR039321">
    <property type="entry name" value="IDM2/3-like"/>
</dbReference>
<evidence type="ECO:0000313" key="2">
    <source>
        <dbReference type="Proteomes" id="UP000087171"/>
    </source>
</evidence>
<dbReference type="eggNOG" id="ENOG502QRHQ">
    <property type="taxonomic scope" value="Eukaryota"/>
</dbReference>
<name>A0A1S2XFU2_CICAR</name>
<reference evidence="2" key="1">
    <citation type="journal article" date="2013" name="Nat. Biotechnol.">
        <title>Draft genome sequence of chickpea (Cicer arietinum) provides a resource for trait improvement.</title>
        <authorList>
            <person name="Varshney R.K."/>
            <person name="Song C."/>
            <person name="Saxena R.K."/>
            <person name="Azam S."/>
            <person name="Yu S."/>
            <person name="Sharpe A.G."/>
            <person name="Cannon S."/>
            <person name="Baek J."/>
            <person name="Rosen B.D."/>
            <person name="Tar'an B."/>
            <person name="Millan T."/>
            <person name="Zhang X."/>
            <person name="Ramsay L.D."/>
            <person name="Iwata A."/>
            <person name="Wang Y."/>
            <person name="Nelson W."/>
            <person name="Farmer A.D."/>
            <person name="Gaur P.M."/>
            <person name="Soderlund C."/>
            <person name="Penmetsa R.V."/>
            <person name="Xu C."/>
            <person name="Bharti A.K."/>
            <person name="He W."/>
            <person name="Winter P."/>
            <person name="Zhao S."/>
            <person name="Hane J.K."/>
            <person name="Carrasquilla-Garcia N."/>
            <person name="Condie J.A."/>
            <person name="Upadhyaya H.D."/>
            <person name="Luo M.C."/>
            <person name="Thudi M."/>
            <person name="Gowda C.L."/>
            <person name="Singh N.P."/>
            <person name="Lichtenzveig J."/>
            <person name="Gali K.K."/>
            <person name="Rubio J."/>
            <person name="Nadarajan N."/>
            <person name="Dolezel J."/>
            <person name="Bansal K.C."/>
            <person name="Xu X."/>
            <person name="Edwards D."/>
            <person name="Zhang G."/>
            <person name="Kahl G."/>
            <person name="Gil J."/>
            <person name="Singh K.B."/>
            <person name="Datta S.K."/>
            <person name="Jackson S.A."/>
            <person name="Wang J."/>
            <person name="Cook D.R."/>
        </authorList>
    </citation>
    <scope>NUCLEOTIDE SEQUENCE [LARGE SCALE GENOMIC DNA]</scope>
    <source>
        <strain evidence="2">cv. CDC Frontier</strain>
    </source>
</reference>